<feature type="domain" description="NADPH-dependent FMN reductase-like" evidence="2">
    <location>
        <begin position="1"/>
        <end position="146"/>
    </location>
</feature>
<evidence type="ECO:0000313" key="3">
    <source>
        <dbReference type="EMBL" id="KRM13657.1"/>
    </source>
</evidence>
<sequence length="399" mass="44391">MKLLGLVGSNADLSYNRDLLQYIQKEYVDLFDLEIFEIKDIPMFNQSQDLTESVLIQNLKRKIFQSDGVIIATPEHNHTVPAGLKSVLEWLSFKIHPLQDKPVMIVGCSYYDQGTSRAQLHLRQILDAPGVGAITMPGNEFLLGRAKEAFDELGNLNDEKTRQFLGETLHKFVRFIGVASQLKEPEPLPEEDLHATGQIATTIPDVDMHAEDWVEQAIEKVKPVKGATYVELDRGILTVDQINALLKSIPLEITFVDANNQFLYYNHNADSAQMFAHRKPGQVGNPIGDCHPARTYKHVQAVIAALRSGQTERVQMPVPTHGLDKYVVHNYAAMHDDEGHYAGVNEYILDIKPIIDFYLKKTGQQLTGGSVDAVSSASQKVTPPIAPQVDAISSASKKD</sequence>
<dbReference type="InterPro" id="IPR029039">
    <property type="entry name" value="Flavoprotein-like_sf"/>
</dbReference>
<dbReference type="SUPFAM" id="SSF55785">
    <property type="entry name" value="PYP-like sensor domain (PAS domain)"/>
    <property type="match status" value="1"/>
</dbReference>
<dbReference type="InterPro" id="IPR005025">
    <property type="entry name" value="FMN_Rdtase-like_dom"/>
</dbReference>
<dbReference type="Gene3D" id="3.30.450.20">
    <property type="entry name" value="PAS domain"/>
    <property type="match status" value="1"/>
</dbReference>
<dbReference type="STRING" id="1423735.FC15_GL001113"/>
<organism evidence="3 4">
    <name type="scientific">Lapidilactobacillus concavus DSM 17758</name>
    <dbReference type="NCBI Taxonomy" id="1423735"/>
    <lineage>
        <taxon>Bacteria</taxon>
        <taxon>Bacillati</taxon>
        <taxon>Bacillota</taxon>
        <taxon>Bacilli</taxon>
        <taxon>Lactobacillales</taxon>
        <taxon>Lactobacillaceae</taxon>
        <taxon>Lapidilactobacillus</taxon>
    </lineage>
</organism>
<dbReference type="GO" id="GO:0010181">
    <property type="term" value="F:FMN binding"/>
    <property type="evidence" value="ECO:0007669"/>
    <property type="project" value="TreeGrafter"/>
</dbReference>
<proteinExistence type="predicted"/>
<dbReference type="PANTHER" id="PTHR30543:SF21">
    <property type="entry name" value="NAD(P)H-DEPENDENT FMN REDUCTASE LOT6"/>
    <property type="match status" value="1"/>
</dbReference>
<dbReference type="PATRIC" id="fig|1423735.3.peg.1157"/>
<dbReference type="RefSeq" id="WP_057823162.1">
    <property type="nucleotide sequence ID" value="NZ_AZFX01000004.1"/>
</dbReference>
<dbReference type="CDD" id="cd00130">
    <property type="entry name" value="PAS"/>
    <property type="match status" value="1"/>
</dbReference>
<reference evidence="3 4" key="1">
    <citation type="journal article" date="2015" name="Genome Announc.">
        <title>Expanding the biotechnology potential of lactobacilli through comparative genomics of 213 strains and associated genera.</title>
        <authorList>
            <person name="Sun Z."/>
            <person name="Harris H.M."/>
            <person name="McCann A."/>
            <person name="Guo C."/>
            <person name="Argimon S."/>
            <person name="Zhang W."/>
            <person name="Yang X."/>
            <person name="Jeffery I.B."/>
            <person name="Cooney J.C."/>
            <person name="Kagawa T.F."/>
            <person name="Liu W."/>
            <person name="Song Y."/>
            <person name="Salvetti E."/>
            <person name="Wrobel A."/>
            <person name="Rasinkangas P."/>
            <person name="Parkhill J."/>
            <person name="Rea M.C."/>
            <person name="O'Sullivan O."/>
            <person name="Ritari J."/>
            <person name="Douillard F.P."/>
            <person name="Paul Ross R."/>
            <person name="Yang R."/>
            <person name="Briner A.E."/>
            <person name="Felis G.E."/>
            <person name="de Vos W.M."/>
            <person name="Barrangou R."/>
            <person name="Klaenhammer T.R."/>
            <person name="Caufield P.W."/>
            <person name="Cui Y."/>
            <person name="Zhang H."/>
            <person name="O'Toole P.W."/>
        </authorList>
    </citation>
    <scope>NUCLEOTIDE SEQUENCE [LARGE SCALE GENOMIC DNA]</scope>
    <source>
        <strain evidence="3 4">DSM 17758</strain>
    </source>
</reference>
<dbReference type="GO" id="GO:0016491">
    <property type="term" value="F:oxidoreductase activity"/>
    <property type="evidence" value="ECO:0007669"/>
    <property type="project" value="InterPro"/>
</dbReference>
<name>A0A0R1WDB6_9LACO</name>
<keyword evidence="4" id="KW-1185">Reference proteome</keyword>
<dbReference type="EMBL" id="AZFX01000004">
    <property type="protein sequence ID" value="KRM13657.1"/>
    <property type="molecule type" value="Genomic_DNA"/>
</dbReference>
<comment type="caution">
    <text evidence="3">The sequence shown here is derived from an EMBL/GenBank/DDBJ whole genome shotgun (WGS) entry which is preliminary data.</text>
</comment>
<evidence type="ECO:0000256" key="1">
    <source>
        <dbReference type="SAM" id="MobiDB-lite"/>
    </source>
</evidence>
<accession>A0A0R1WDB6</accession>
<evidence type="ECO:0000313" key="4">
    <source>
        <dbReference type="Proteomes" id="UP000051315"/>
    </source>
</evidence>
<dbReference type="PANTHER" id="PTHR30543">
    <property type="entry name" value="CHROMATE REDUCTASE"/>
    <property type="match status" value="1"/>
</dbReference>
<evidence type="ECO:0000259" key="2">
    <source>
        <dbReference type="Pfam" id="PF03358"/>
    </source>
</evidence>
<gene>
    <name evidence="3" type="ORF">FC15_GL001113</name>
</gene>
<feature type="region of interest" description="Disordered" evidence="1">
    <location>
        <begin position="376"/>
        <end position="399"/>
    </location>
</feature>
<dbReference type="InterPro" id="IPR000014">
    <property type="entry name" value="PAS"/>
</dbReference>
<dbReference type="Gene3D" id="3.40.50.360">
    <property type="match status" value="1"/>
</dbReference>
<protein>
    <submittedName>
        <fullName evidence="3">NADPH-dependent FMN reductase domain protein</fullName>
    </submittedName>
</protein>
<dbReference type="Proteomes" id="UP000051315">
    <property type="component" value="Unassembled WGS sequence"/>
</dbReference>
<dbReference type="AlphaFoldDB" id="A0A0R1WDB6"/>
<dbReference type="Pfam" id="PF03358">
    <property type="entry name" value="FMN_red"/>
    <property type="match status" value="1"/>
</dbReference>
<dbReference type="InterPro" id="IPR050712">
    <property type="entry name" value="NAD(P)H-dep_reductase"/>
</dbReference>
<dbReference type="Pfam" id="PF13596">
    <property type="entry name" value="PAS_10"/>
    <property type="match status" value="1"/>
</dbReference>
<dbReference type="InterPro" id="IPR035965">
    <property type="entry name" value="PAS-like_dom_sf"/>
</dbReference>
<dbReference type="GO" id="GO:0005829">
    <property type="term" value="C:cytosol"/>
    <property type="evidence" value="ECO:0007669"/>
    <property type="project" value="TreeGrafter"/>
</dbReference>
<dbReference type="SUPFAM" id="SSF52218">
    <property type="entry name" value="Flavoproteins"/>
    <property type="match status" value="1"/>
</dbReference>
<dbReference type="OrthoDB" id="9812295at2"/>